<evidence type="ECO:0000256" key="1">
    <source>
        <dbReference type="SAM" id="Phobius"/>
    </source>
</evidence>
<evidence type="ECO:0000313" key="2">
    <source>
        <dbReference type="EMBL" id="GFR05695.1"/>
    </source>
</evidence>
<dbReference type="EMBL" id="BMAO01035747">
    <property type="protein sequence ID" value="GFR05695.1"/>
    <property type="molecule type" value="Genomic_DNA"/>
</dbReference>
<protein>
    <submittedName>
        <fullName evidence="2">Uncharacterized protein</fullName>
    </submittedName>
</protein>
<dbReference type="AlphaFoldDB" id="A0A8X6LDF8"/>
<proteinExistence type="predicted"/>
<keyword evidence="1" id="KW-0472">Membrane</keyword>
<name>A0A8X6LDF8_TRICU</name>
<evidence type="ECO:0000313" key="3">
    <source>
        <dbReference type="Proteomes" id="UP000887116"/>
    </source>
</evidence>
<keyword evidence="1" id="KW-1133">Transmembrane helix</keyword>
<sequence>MNDVLLLNYYLHETKEISLVECCYVYCLLAGSTEPKPASLCTFPSASSVSVSSNSLPPSPLPSKSFTRISAQGRRCSLPAASPKILQSPVFDESTPSLPLISQKSFGRKKERGTWTRKLSSVTDEKEEIEPSSLDCRRLEEINQEQFMLRAFLQQVERKNNEFCEPVDNELDELPDENSADDNCQKIQSRILHCFQNSAVGNFLSTPVIQELWQQNSTCTLARYFCSTVLAFIALCFLLSLILPGNCRKEDLCIVALELVETLSEKVTIVELTEIIKENKYFKEDVEFVKELIQYTIEDRKKAEEDRKKAEEARLR</sequence>
<dbReference type="OrthoDB" id="6436172at2759"/>
<keyword evidence="1" id="KW-0812">Transmembrane</keyword>
<comment type="caution">
    <text evidence="2">The sequence shown here is derived from an EMBL/GenBank/DDBJ whole genome shotgun (WGS) entry which is preliminary data.</text>
</comment>
<keyword evidence="3" id="KW-1185">Reference proteome</keyword>
<reference evidence="2" key="1">
    <citation type="submission" date="2020-07" db="EMBL/GenBank/DDBJ databases">
        <title>Multicomponent nature underlies the extraordinary mechanical properties of spider dragline silk.</title>
        <authorList>
            <person name="Kono N."/>
            <person name="Nakamura H."/>
            <person name="Mori M."/>
            <person name="Yoshida Y."/>
            <person name="Ohtoshi R."/>
            <person name="Malay A.D."/>
            <person name="Moran D.A.P."/>
            <person name="Tomita M."/>
            <person name="Numata K."/>
            <person name="Arakawa K."/>
        </authorList>
    </citation>
    <scope>NUCLEOTIDE SEQUENCE</scope>
</reference>
<dbReference type="Proteomes" id="UP000887116">
    <property type="component" value="Unassembled WGS sequence"/>
</dbReference>
<accession>A0A8X6LDF8</accession>
<gene>
    <name evidence="2" type="primary">NCL1_20747</name>
    <name evidence="2" type="ORF">TNCT_728251</name>
</gene>
<feature type="transmembrane region" description="Helical" evidence="1">
    <location>
        <begin position="221"/>
        <end position="243"/>
    </location>
</feature>
<organism evidence="2 3">
    <name type="scientific">Trichonephila clavata</name>
    <name type="common">Joro spider</name>
    <name type="synonym">Nephila clavata</name>
    <dbReference type="NCBI Taxonomy" id="2740835"/>
    <lineage>
        <taxon>Eukaryota</taxon>
        <taxon>Metazoa</taxon>
        <taxon>Ecdysozoa</taxon>
        <taxon>Arthropoda</taxon>
        <taxon>Chelicerata</taxon>
        <taxon>Arachnida</taxon>
        <taxon>Araneae</taxon>
        <taxon>Araneomorphae</taxon>
        <taxon>Entelegynae</taxon>
        <taxon>Araneoidea</taxon>
        <taxon>Nephilidae</taxon>
        <taxon>Trichonephila</taxon>
    </lineage>
</organism>